<keyword evidence="2" id="KW-1185">Reference proteome</keyword>
<protein>
    <submittedName>
        <fullName evidence="1">Uncharacterized protein</fullName>
    </submittedName>
</protein>
<evidence type="ECO:0000313" key="2">
    <source>
        <dbReference type="Proteomes" id="UP001183388"/>
    </source>
</evidence>
<name>A0ABU2L9U7_9ACTN</name>
<sequence>MNLGEDDLTVEVDLEAQVGDGRRIDVEVGFTAAPEAASPFVLNRLTSRA</sequence>
<reference evidence="2" key="1">
    <citation type="submission" date="2023-07" db="EMBL/GenBank/DDBJ databases">
        <title>30 novel species of actinomycetes from the DSMZ collection.</title>
        <authorList>
            <person name="Nouioui I."/>
        </authorList>
    </citation>
    <scope>NUCLEOTIDE SEQUENCE [LARGE SCALE GENOMIC DNA]</scope>
    <source>
        <strain evidence="2">DSM 44917</strain>
    </source>
</reference>
<comment type="caution">
    <text evidence="1">The sequence shown here is derived from an EMBL/GenBank/DDBJ whole genome shotgun (WGS) entry which is preliminary data.</text>
</comment>
<evidence type="ECO:0000313" key="1">
    <source>
        <dbReference type="EMBL" id="MDT0308053.1"/>
    </source>
</evidence>
<proteinExistence type="predicted"/>
<accession>A0ABU2L9U7</accession>
<dbReference type="EMBL" id="JAVREN010000017">
    <property type="protein sequence ID" value="MDT0308053.1"/>
    <property type="molecule type" value="Genomic_DNA"/>
</dbReference>
<dbReference type="RefSeq" id="WP_311631002.1">
    <property type="nucleotide sequence ID" value="NZ_JAVREN010000017.1"/>
</dbReference>
<gene>
    <name evidence="1" type="ORF">RM780_13920</name>
</gene>
<organism evidence="1 2">
    <name type="scientific">Streptomyces boetiae</name>
    <dbReference type="NCBI Taxonomy" id="3075541"/>
    <lineage>
        <taxon>Bacteria</taxon>
        <taxon>Bacillati</taxon>
        <taxon>Actinomycetota</taxon>
        <taxon>Actinomycetes</taxon>
        <taxon>Kitasatosporales</taxon>
        <taxon>Streptomycetaceae</taxon>
        <taxon>Streptomyces</taxon>
    </lineage>
</organism>
<dbReference type="Proteomes" id="UP001183388">
    <property type="component" value="Unassembled WGS sequence"/>
</dbReference>